<dbReference type="Gene3D" id="3.20.20.80">
    <property type="entry name" value="Glycosidases"/>
    <property type="match status" value="1"/>
</dbReference>
<protein>
    <submittedName>
        <fullName evidence="2">Glycoside hydrolase domain-containing protein</fullName>
    </submittedName>
</protein>
<dbReference type="Pfam" id="PF08924">
    <property type="entry name" value="Rv2525c_GlyHyd-like"/>
    <property type="match status" value="1"/>
</dbReference>
<dbReference type="SUPFAM" id="SSF51445">
    <property type="entry name" value="(Trans)glycosidases"/>
    <property type="match status" value="1"/>
</dbReference>
<dbReference type="GO" id="GO:0016787">
    <property type="term" value="F:hydrolase activity"/>
    <property type="evidence" value="ECO:0007669"/>
    <property type="project" value="UniProtKB-KW"/>
</dbReference>
<proteinExistence type="predicted"/>
<evidence type="ECO:0000313" key="3">
    <source>
        <dbReference type="Proteomes" id="UP001589738"/>
    </source>
</evidence>
<keyword evidence="2" id="KW-0378">Hydrolase</keyword>
<gene>
    <name evidence="2" type="ORF">ACFFHF_23185</name>
</gene>
<organism evidence="2 3">
    <name type="scientific">Robertmurraya beringensis</name>
    <dbReference type="NCBI Taxonomy" id="641660"/>
    <lineage>
        <taxon>Bacteria</taxon>
        <taxon>Bacillati</taxon>
        <taxon>Bacillota</taxon>
        <taxon>Bacilli</taxon>
        <taxon>Bacillales</taxon>
        <taxon>Bacillaceae</taxon>
        <taxon>Robertmurraya</taxon>
    </lineage>
</organism>
<evidence type="ECO:0000259" key="1">
    <source>
        <dbReference type="Pfam" id="PF08924"/>
    </source>
</evidence>
<evidence type="ECO:0000313" key="2">
    <source>
        <dbReference type="EMBL" id="MFC0478097.1"/>
    </source>
</evidence>
<accession>A0ABV6KYM7</accession>
<reference evidence="2 3" key="1">
    <citation type="submission" date="2024-09" db="EMBL/GenBank/DDBJ databases">
        <authorList>
            <person name="Sun Q."/>
            <person name="Mori K."/>
        </authorList>
    </citation>
    <scope>NUCLEOTIDE SEQUENCE [LARGE SCALE GENOMIC DNA]</scope>
    <source>
        <strain evidence="2 3">CGMCC 1.9126</strain>
    </source>
</reference>
<keyword evidence="3" id="KW-1185">Reference proteome</keyword>
<dbReference type="RefSeq" id="WP_340903491.1">
    <property type="nucleotide sequence ID" value="NZ_JBHLUU010000127.1"/>
</dbReference>
<dbReference type="Proteomes" id="UP001589738">
    <property type="component" value="Unassembled WGS sequence"/>
</dbReference>
<dbReference type="EMBL" id="JBHLUU010000127">
    <property type="protein sequence ID" value="MFC0478097.1"/>
    <property type="molecule type" value="Genomic_DNA"/>
</dbReference>
<name>A0ABV6KYM7_9BACI</name>
<sequence length="216" mass="24593">MAYYWGVDSSAEVTEDLYSFVENEFGKPSYWGRYVAPIQGKEVAGLTREEVRFIRSRGIKLLPILSNFREAVGYREGKVVAQNAIYHARRLSIPKGKVVFGNIEKFFKVDEEWIRGFVDAMEPSGYKAGLYHDPVHGEFTKAYCAAVAKDNKVANQLILWSAEPGPGPTKARSAPNFRPKKPSCKANVWGWQYGRDARQCPIDTNLFNSRLYELLW</sequence>
<dbReference type="InterPro" id="IPR017853">
    <property type="entry name" value="GH"/>
</dbReference>
<feature type="domain" description="Rv2525c-like glycoside hydrolase-like" evidence="1">
    <location>
        <begin position="31"/>
        <end position="133"/>
    </location>
</feature>
<dbReference type="InterPro" id="IPR015020">
    <property type="entry name" value="Rv2525c-like_Glyco_Hydro-like"/>
</dbReference>
<comment type="caution">
    <text evidence="2">The sequence shown here is derived from an EMBL/GenBank/DDBJ whole genome shotgun (WGS) entry which is preliminary data.</text>
</comment>